<protein>
    <recommendedName>
        <fullName evidence="1">F-box domain-containing protein</fullName>
    </recommendedName>
</protein>
<reference evidence="2 3" key="1">
    <citation type="submission" date="2018-02" db="EMBL/GenBank/DDBJ databases">
        <title>The genomes of Aspergillus section Nigri reveals drivers in fungal speciation.</title>
        <authorList>
            <consortium name="DOE Joint Genome Institute"/>
            <person name="Vesth T.C."/>
            <person name="Nybo J."/>
            <person name="Theobald S."/>
            <person name="Brandl J."/>
            <person name="Frisvad J.C."/>
            <person name="Nielsen K.F."/>
            <person name="Lyhne E.K."/>
            <person name="Kogle M.E."/>
            <person name="Kuo A."/>
            <person name="Riley R."/>
            <person name="Clum A."/>
            <person name="Nolan M."/>
            <person name="Lipzen A."/>
            <person name="Salamov A."/>
            <person name="Henrissat B."/>
            <person name="Wiebenga A."/>
            <person name="De vries R.P."/>
            <person name="Grigoriev I.V."/>
            <person name="Mortensen U.H."/>
            <person name="Andersen M.R."/>
            <person name="Baker S.E."/>
        </authorList>
    </citation>
    <scope>NUCLEOTIDE SEQUENCE [LARGE SCALE GENOMIC DNA]</scope>
    <source>
        <strain evidence="2 3">CBS 114.80</strain>
    </source>
</reference>
<evidence type="ECO:0000313" key="2">
    <source>
        <dbReference type="EMBL" id="PYI31157.1"/>
    </source>
</evidence>
<proteinExistence type="predicted"/>
<organism evidence="2 3">
    <name type="scientific">Aspergillus indologenus CBS 114.80</name>
    <dbReference type="NCBI Taxonomy" id="1450541"/>
    <lineage>
        <taxon>Eukaryota</taxon>
        <taxon>Fungi</taxon>
        <taxon>Dikarya</taxon>
        <taxon>Ascomycota</taxon>
        <taxon>Pezizomycotina</taxon>
        <taxon>Eurotiomycetes</taxon>
        <taxon>Eurotiomycetidae</taxon>
        <taxon>Eurotiales</taxon>
        <taxon>Aspergillaceae</taxon>
        <taxon>Aspergillus</taxon>
        <taxon>Aspergillus subgen. Circumdati</taxon>
    </lineage>
</organism>
<dbReference type="Gene3D" id="1.25.40.20">
    <property type="entry name" value="Ankyrin repeat-containing domain"/>
    <property type="match status" value="1"/>
</dbReference>
<dbReference type="InterPro" id="IPR001810">
    <property type="entry name" value="F-box_dom"/>
</dbReference>
<gene>
    <name evidence="2" type="ORF">BP00DRAFT_415780</name>
</gene>
<dbReference type="PROSITE" id="PS50181">
    <property type="entry name" value="FBOX"/>
    <property type="match status" value="1"/>
</dbReference>
<name>A0A2V5J253_9EURO</name>
<dbReference type="SUPFAM" id="SSF81383">
    <property type="entry name" value="F-box domain"/>
    <property type="match status" value="1"/>
</dbReference>
<dbReference type="Proteomes" id="UP000248817">
    <property type="component" value="Unassembled WGS sequence"/>
</dbReference>
<accession>A0A2V5J253</accession>
<dbReference type="InterPro" id="IPR036047">
    <property type="entry name" value="F-box-like_dom_sf"/>
</dbReference>
<feature type="domain" description="F-box" evidence="1">
    <location>
        <begin position="6"/>
        <end position="53"/>
    </location>
</feature>
<evidence type="ECO:0000313" key="3">
    <source>
        <dbReference type="Proteomes" id="UP000248817"/>
    </source>
</evidence>
<dbReference type="InterPro" id="IPR036770">
    <property type="entry name" value="Ankyrin_rpt-contain_sf"/>
</dbReference>
<dbReference type="CDD" id="cd09917">
    <property type="entry name" value="F-box_SF"/>
    <property type="match status" value="1"/>
</dbReference>
<dbReference type="AlphaFoldDB" id="A0A2V5J253"/>
<dbReference type="EMBL" id="KZ825506">
    <property type="protein sequence ID" value="PYI31157.1"/>
    <property type="molecule type" value="Genomic_DNA"/>
</dbReference>
<keyword evidence="3" id="KW-1185">Reference proteome</keyword>
<sequence length="431" mass="49394">MSQPTTAILLQLPDELHLHYAGYLNKLSLIRLSQTCKALRAKFQDEAEKIIKLVRADAETYDHYWRGVRVPKDHPALHAHSDHCPYECRITTEHKDFFSRRKYKQRLEHSLKEGKGEEIRRFLEAGLMPTVRTRFPWDEPLLHTFMLYRRFFKDDITILRLLLENGAQPNAMGLDGRTALDVGLTLHPSPYYTAWLELILAYGGVARNFAVLAMLYNAGSVHGRGDCDNDGNGLRNGSRLVRKVIANGMDVVRAVHGFGNLLLDVHIPWERPERPVFSTEQVCDLVGLVPELLDLDDNTGYTAMDYIMKYRPAVARSLEQTKHPRFGEVRDTWITRRGGKRYCQILNAPELWEYLESLEAIEPDLQSLQEEAVQLSFDYIMEYKPAVALYMEVINHPRIDDLANTWIMEQGCEIYQAALDGHASADDLGLA</sequence>
<evidence type="ECO:0000259" key="1">
    <source>
        <dbReference type="PROSITE" id="PS50181"/>
    </source>
</evidence>